<keyword evidence="2" id="KW-1185">Reference proteome</keyword>
<dbReference type="InParanoid" id="A0A401G5J0"/>
<dbReference type="SUPFAM" id="SSF53448">
    <property type="entry name" value="Nucleotide-diphospho-sugar transferases"/>
    <property type="match status" value="1"/>
</dbReference>
<accession>A0A401G5J0</accession>
<dbReference type="GeneID" id="38774346"/>
<proteinExistence type="predicted"/>
<protein>
    <submittedName>
        <fullName evidence="1">Uncharacterized protein</fullName>
    </submittedName>
</protein>
<evidence type="ECO:0000313" key="2">
    <source>
        <dbReference type="Proteomes" id="UP000287166"/>
    </source>
</evidence>
<dbReference type="STRING" id="139825.A0A401G5J0"/>
<dbReference type="InterPro" id="IPR029044">
    <property type="entry name" value="Nucleotide-diphossugar_trans"/>
</dbReference>
<name>A0A401G5J0_9APHY</name>
<gene>
    <name evidence="1" type="ORF">SCP_0103040</name>
</gene>
<reference evidence="1 2" key="1">
    <citation type="journal article" date="2018" name="Sci. Rep.">
        <title>Genome sequence of the cauliflower mushroom Sparassis crispa (Hanabiratake) and its association with beneficial usage.</title>
        <authorList>
            <person name="Kiyama R."/>
            <person name="Furutani Y."/>
            <person name="Kawaguchi K."/>
            <person name="Nakanishi T."/>
        </authorList>
    </citation>
    <scope>NUCLEOTIDE SEQUENCE [LARGE SCALE GENOMIC DNA]</scope>
</reference>
<evidence type="ECO:0000313" key="1">
    <source>
        <dbReference type="EMBL" id="GBE77429.1"/>
    </source>
</evidence>
<dbReference type="OrthoDB" id="1684102at2759"/>
<comment type="caution">
    <text evidence="1">The sequence shown here is derived from an EMBL/GenBank/DDBJ whole genome shotgun (WGS) entry which is preliminary data.</text>
</comment>
<organism evidence="1 2">
    <name type="scientific">Sparassis crispa</name>
    <dbReference type="NCBI Taxonomy" id="139825"/>
    <lineage>
        <taxon>Eukaryota</taxon>
        <taxon>Fungi</taxon>
        <taxon>Dikarya</taxon>
        <taxon>Basidiomycota</taxon>
        <taxon>Agaricomycotina</taxon>
        <taxon>Agaricomycetes</taxon>
        <taxon>Polyporales</taxon>
        <taxon>Sparassidaceae</taxon>
        <taxon>Sparassis</taxon>
    </lineage>
</organism>
<dbReference type="RefSeq" id="XP_027608342.1">
    <property type="nucleotide sequence ID" value="XM_027752541.1"/>
</dbReference>
<sequence>MFTLREIFRFVQTLAVPVIFGLFVKYLVPKSDDNTLPPSLYLPILADIGFVPRSFPVTYRLDGYDFKHYERIQNVSFSVPDTTAVILNWSRFPNVLLITSLLCGDWLGDVIVEVSIWNNNPRQLTYEDFKNTGCPKDRLRIYNAPANMYFQGRFMGCAQARTPYCFVQDDDYLVRSEIVHALHKRMRSSSGSYGIYLTPPREHLTSTLREIRVSKPESSYLSDIHASFTWLGYGAIIHRSDAIDFISLLRRIRASDDEMKMADNFFTILSNRVPEIWFDREFELGGGQPFTIGPEGDERNNRYIQKATQYLESITHCNAPSCTSAVDAKPARAKLPYTSFQAYLPPPTWQRAACRGSSCVLETNIHLLPDTIGHTGDSIQNMLYLEKHNLELLGEAAKQHYIDYAPSNAVDTLTDTSFRSPGSAKKGDIISIDLLADVSEAYEWTIVEMAWLVDSATEAILDACTFESSMDQLVWHHASQRPICNDTDLRLPSDNLTSEDTPTYLRECSVQMLVASDALHLRATGRYFRVRLEEDQPEGWAVFEIWLRGL</sequence>
<dbReference type="Proteomes" id="UP000287166">
    <property type="component" value="Unassembled WGS sequence"/>
</dbReference>
<dbReference type="AlphaFoldDB" id="A0A401G5J0"/>
<dbReference type="EMBL" id="BFAD01000001">
    <property type="protein sequence ID" value="GBE77429.1"/>
    <property type="molecule type" value="Genomic_DNA"/>
</dbReference>